<feature type="compositionally biased region" description="Polar residues" evidence="8">
    <location>
        <begin position="795"/>
        <end position="823"/>
    </location>
</feature>
<evidence type="ECO:0000256" key="8">
    <source>
        <dbReference type="SAM" id="MobiDB-lite"/>
    </source>
</evidence>
<evidence type="ECO:0000256" key="2">
    <source>
        <dbReference type="ARBA" id="ARBA00022723"/>
    </source>
</evidence>
<dbReference type="Proteomes" id="UP000182658">
    <property type="component" value="Unassembled WGS sequence"/>
</dbReference>
<dbReference type="FunFam" id="4.10.240.10:FF:000003">
    <property type="entry name" value="C6 transcription factor (Leu3)"/>
    <property type="match status" value="1"/>
</dbReference>
<dbReference type="STRING" id="1408157.A0A1J7J4N7"/>
<dbReference type="FunCoup" id="A0A1J7J4N7">
    <property type="interactions" value="198"/>
</dbReference>
<evidence type="ECO:0000259" key="9">
    <source>
        <dbReference type="PROSITE" id="PS50048"/>
    </source>
</evidence>
<evidence type="ECO:0000256" key="7">
    <source>
        <dbReference type="ARBA" id="ARBA00023242"/>
    </source>
</evidence>
<dbReference type="CDD" id="cd00067">
    <property type="entry name" value="GAL4"/>
    <property type="match status" value="1"/>
</dbReference>
<dbReference type="SUPFAM" id="SSF57701">
    <property type="entry name" value="Zn2/Cys6 DNA-binding domain"/>
    <property type="match status" value="1"/>
</dbReference>
<dbReference type="GO" id="GO:0000976">
    <property type="term" value="F:transcription cis-regulatory region binding"/>
    <property type="evidence" value="ECO:0007669"/>
    <property type="project" value="TreeGrafter"/>
</dbReference>
<dbReference type="GO" id="GO:0005634">
    <property type="term" value="C:nucleus"/>
    <property type="evidence" value="ECO:0007669"/>
    <property type="project" value="UniProtKB-SubCell"/>
</dbReference>
<evidence type="ECO:0000256" key="6">
    <source>
        <dbReference type="ARBA" id="ARBA00023163"/>
    </source>
</evidence>
<dbReference type="GO" id="GO:0008270">
    <property type="term" value="F:zinc ion binding"/>
    <property type="evidence" value="ECO:0007669"/>
    <property type="project" value="InterPro"/>
</dbReference>
<dbReference type="Gene3D" id="4.10.240.10">
    <property type="entry name" value="Zn(2)-C6 fungal-type DNA-binding domain"/>
    <property type="match status" value="1"/>
</dbReference>
<feature type="domain" description="Zn(2)-C6 fungal-type" evidence="9">
    <location>
        <begin position="137"/>
        <end position="174"/>
    </location>
</feature>
<dbReference type="EMBL" id="KV875093">
    <property type="protein sequence ID" value="OIW34429.1"/>
    <property type="molecule type" value="Genomic_DNA"/>
</dbReference>
<sequence>MNVDPQLRNHAAGDDASVTSTPAAQQDATQSPQQQHQHHKHATHHQQPPPPPGGTTYTSAPGQQAGGTTTSASFSPQTPNSAVSSLTNPPTNNNYPPSTAHDDGGPTPDHHHSFGTTPPGIVLGPGGIPLLDKKARACESCRGLKVRCEPDPSNPNPDDGPCRRCAKAGRACVVTQPTRKRQKKTDSRVAELEKKIDALTASLHATRGSGGSVGQERHNIERDPHAVAAGDWPGLTAAAGGRPPPSPWHGTATTQGAVPVQGPARALAVAHSPAMGQGPAKFGGMEIDFGSGNKAKGPPPMVMAGQKRKFAGDAGGGGGGSVGEDSRAASAPPVPPPSMGHEYSDCIDRAILSMDKANELWTRYTECMVPHLPGVVFPAGTTAAEIRKAKPVLFLSIMAVSSSELPSVQRTLTKELMQILADKVMVVGEKSLELVQALQVAVMWYWPPEHFEELKFYQLVHIAAVMAIDIGLGRKKSIMGGGLGLKKHIPAEWRQQHFKKHPLPDPTSVEARRAWLACYFLATNTSMALHRPNLIRWNSFMTECVDILESSPDAAPTDKYFCHLVWTHKLAEEVGIQFAMDDPSATINIADSRTQYALRGFERDLEKYSSSISEEFRQPSLMLSFHVLNLYMHEIATQPDNAEEWKQASTADQIRDALASDVPLTPAHINALSACLTAIDGVIEVFLSMEVSSIRCLPVFNFVRVAYAVVVLIKMYFAASSPKSELGKVINKDNMKVEQHLDNLLEKFGLTAASDKSRPASKFLVVLVMLRSWFQKQKVNEASDKPAQPAGTDYRTPNTNDSPLMKQSLSQDQTPHQQPDYSATANTPLQLLSEIATKDSNGTGSSTGPTPRPTPDFYWAGRQPQQPFIYDDTNSTSANTSSTPTNNTSGLTPGGAPANPDGPTGLLPYGPGSSSSVVGINWLDVAGFDYTGIGFGDGFAQAMDLTLTGIADGSMMSSLGPAGGWDGGGGGGNRYALQQDPAFLGALDGMGMGGGGGGGGGAPGNNGGGGGYQF</sequence>
<evidence type="ECO:0000256" key="4">
    <source>
        <dbReference type="ARBA" id="ARBA00023015"/>
    </source>
</evidence>
<proteinExistence type="predicted"/>
<comment type="subcellular location">
    <subcellularLocation>
        <location evidence="1">Nucleus</location>
    </subcellularLocation>
</comment>
<evidence type="ECO:0000256" key="5">
    <source>
        <dbReference type="ARBA" id="ARBA00023125"/>
    </source>
</evidence>
<dbReference type="InterPro" id="IPR001138">
    <property type="entry name" value="Zn2Cys6_DnaBD"/>
</dbReference>
<feature type="compositionally biased region" description="Basic and acidic residues" evidence="8">
    <location>
        <begin position="100"/>
        <end position="112"/>
    </location>
</feature>
<feature type="region of interest" description="Disordered" evidence="8">
    <location>
        <begin position="308"/>
        <end position="340"/>
    </location>
</feature>
<dbReference type="CDD" id="cd12148">
    <property type="entry name" value="fungal_TF_MHR"/>
    <property type="match status" value="1"/>
</dbReference>
<dbReference type="GO" id="GO:0001216">
    <property type="term" value="F:DNA-binding transcription activator activity"/>
    <property type="evidence" value="ECO:0007669"/>
    <property type="project" value="UniProtKB-ARBA"/>
</dbReference>
<evidence type="ECO:0000313" key="10">
    <source>
        <dbReference type="EMBL" id="OIW34429.1"/>
    </source>
</evidence>
<dbReference type="InterPro" id="IPR036864">
    <property type="entry name" value="Zn2-C6_fun-type_DNA-bd_sf"/>
</dbReference>
<dbReference type="PANTHER" id="PTHR31845:SF39">
    <property type="entry name" value="TRANSCRIPTION FACTOR PBCR-RELATED"/>
    <property type="match status" value="1"/>
</dbReference>
<protein>
    <recommendedName>
        <fullName evidence="9">Zn(2)-C6 fungal-type domain-containing protein</fullName>
    </recommendedName>
</protein>
<keyword evidence="5" id="KW-0238">DNA-binding</keyword>
<keyword evidence="4" id="KW-0805">Transcription regulation</keyword>
<evidence type="ECO:0000313" key="11">
    <source>
        <dbReference type="Proteomes" id="UP000182658"/>
    </source>
</evidence>
<feature type="compositionally biased region" description="Low complexity" evidence="8">
    <location>
        <begin position="840"/>
        <end position="849"/>
    </location>
</feature>
<dbReference type="InParanoid" id="A0A1J7J4N7"/>
<dbReference type="GO" id="GO:0000981">
    <property type="term" value="F:DNA-binding transcription factor activity, RNA polymerase II-specific"/>
    <property type="evidence" value="ECO:0007669"/>
    <property type="project" value="InterPro"/>
</dbReference>
<dbReference type="OrthoDB" id="8062037at2759"/>
<dbReference type="PROSITE" id="PS50048">
    <property type="entry name" value="ZN2_CY6_FUNGAL_2"/>
    <property type="match status" value="1"/>
</dbReference>
<keyword evidence="6" id="KW-0804">Transcription</keyword>
<feature type="region of interest" description="Disordered" evidence="8">
    <location>
        <begin position="838"/>
        <end position="907"/>
    </location>
</feature>
<gene>
    <name evidence="10" type="ORF">CONLIGDRAFT_626432</name>
</gene>
<reference evidence="10 11" key="1">
    <citation type="submission" date="2016-10" db="EMBL/GenBank/DDBJ databases">
        <title>Draft genome sequence of Coniochaeta ligniaria NRRL30616, a lignocellulolytic fungus for bioabatement of inhibitors in plant biomass hydrolysates.</title>
        <authorList>
            <consortium name="DOE Joint Genome Institute"/>
            <person name="Jimenez D.J."/>
            <person name="Hector R.E."/>
            <person name="Riley R."/>
            <person name="Sun H."/>
            <person name="Grigoriev I.V."/>
            <person name="Van Elsas J.D."/>
            <person name="Nichols N.N."/>
        </authorList>
    </citation>
    <scope>NUCLEOTIDE SEQUENCE [LARGE SCALE GENOMIC DNA]</scope>
    <source>
        <strain evidence="10 11">NRRL 30616</strain>
    </source>
</reference>
<feature type="compositionally biased region" description="Low complexity" evidence="8">
    <location>
        <begin position="19"/>
        <end position="35"/>
    </location>
</feature>
<feature type="compositionally biased region" description="Polar residues" evidence="8">
    <location>
        <begin position="66"/>
        <end position="83"/>
    </location>
</feature>
<feature type="compositionally biased region" description="Low complexity" evidence="8">
    <location>
        <begin position="84"/>
        <end position="99"/>
    </location>
</feature>
<keyword evidence="2" id="KW-0479">Metal-binding</keyword>
<dbReference type="Pfam" id="PF00172">
    <property type="entry name" value="Zn_clus"/>
    <property type="match status" value="1"/>
</dbReference>
<organism evidence="10 11">
    <name type="scientific">Coniochaeta ligniaria NRRL 30616</name>
    <dbReference type="NCBI Taxonomy" id="1408157"/>
    <lineage>
        <taxon>Eukaryota</taxon>
        <taxon>Fungi</taxon>
        <taxon>Dikarya</taxon>
        <taxon>Ascomycota</taxon>
        <taxon>Pezizomycotina</taxon>
        <taxon>Sordariomycetes</taxon>
        <taxon>Sordariomycetidae</taxon>
        <taxon>Coniochaetales</taxon>
        <taxon>Coniochaetaceae</taxon>
        <taxon>Coniochaeta</taxon>
    </lineage>
</organism>
<feature type="compositionally biased region" description="Low complexity" evidence="8">
    <location>
        <begin position="873"/>
        <end position="889"/>
    </location>
</feature>
<evidence type="ECO:0000256" key="1">
    <source>
        <dbReference type="ARBA" id="ARBA00004123"/>
    </source>
</evidence>
<dbReference type="PANTHER" id="PTHR31845">
    <property type="entry name" value="FINGER DOMAIN PROTEIN, PUTATIVE-RELATED"/>
    <property type="match status" value="1"/>
</dbReference>
<feature type="compositionally biased region" description="Gly residues" evidence="8">
    <location>
        <begin position="313"/>
        <end position="322"/>
    </location>
</feature>
<keyword evidence="11" id="KW-1185">Reference proteome</keyword>
<evidence type="ECO:0000256" key="3">
    <source>
        <dbReference type="ARBA" id="ARBA00022833"/>
    </source>
</evidence>
<keyword evidence="7" id="KW-0539">Nucleus</keyword>
<keyword evidence="3" id="KW-0862">Zinc</keyword>
<accession>A0A1J7J4N7</accession>
<dbReference type="InterPro" id="IPR051089">
    <property type="entry name" value="prtT"/>
</dbReference>
<dbReference type="SMART" id="SM00066">
    <property type="entry name" value="GAL4"/>
    <property type="match status" value="1"/>
</dbReference>
<dbReference type="AlphaFoldDB" id="A0A1J7J4N7"/>
<name>A0A1J7J4N7_9PEZI</name>
<feature type="region of interest" description="Disordered" evidence="8">
    <location>
        <begin position="1"/>
        <end position="127"/>
    </location>
</feature>
<feature type="region of interest" description="Disordered" evidence="8">
    <location>
        <begin position="780"/>
        <end position="823"/>
    </location>
</feature>